<gene>
    <name evidence="3" type="ORF">ACFO3O_08415</name>
</gene>
<comment type="caution">
    <text evidence="3">The sequence shown here is derived from an EMBL/GenBank/DDBJ whole genome shotgun (WGS) entry which is preliminary data.</text>
</comment>
<dbReference type="Proteomes" id="UP001596043">
    <property type="component" value="Unassembled WGS sequence"/>
</dbReference>
<dbReference type="RefSeq" id="WP_379978155.1">
    <property type="nucleotide sequence ID" value="NZ_JBHSFV010000004.1"/>
</dbReference>
<keyword evidence="1" id="KW-0472">Membrane</keyword>
<feature type="transmembrane region" description="Helical" evidence="1">
    <location>
        <begin position="199"/>
        <end position="217"/>
    </location>
</feature>
<proteinExistence type="predicted"/>
<dbReference type="InterPro" id="IPR007621">
    <property type="entry name" value="TPM_dom"/>
</dbReference>
<organism evidence="3 4">
    <name type="scientific">Dokdonia ponticola</name>
    <dbReference type="NCBI Taxonomy" id="2041041"/>
    <lineage>
        <taxon>Bacteria</taxon>
        <taxon>Pseudomonadati</taxon>
        <taxon>Bacteroidota</taxon>
        <taxon>Flavobacteriia</taxon>
        <taxon>Flavobacteriales</taxon>
        <taxon>Flavobacteriaceae</taxon>
        <taxon>Dokdonia</taxon>
    </lineage>
</organism>
<reference evidence="4" key="1">
    <citation type="journal article" date="2019" name="Int. J. Syst. Evol. Microbiol.">
        <title>The Global Catalogue of Microorganisms (GCM) 10K type strain sequencing project: providing services to taxonomists for standard genome sequencing and annotation.</title>
        <authorList>
            <consortium name="The Broad Institute Genomics Platform"/>
            <consortium name="The Broad Institute Genome Sequencing Center for Infectious Disease"/>
            <person name="Wu L."/>
            <person name="Ma J."/>
        </authorList>
    </citation>
    <scope>NUCLEOTIDE SEQUENCE [LARGE SCALE GENOMIC DNA]</scope>
    <source>
        <strain evidence="4">YJ-61-S</strain>
    </source>
</reference>
<evidence type="ECO:0000259" key="2">
    <source>
        <dbReference type="Pfam" id="PF04536"/>
    </source>
</evidence>
<dbReference type="PANTHER" id="PTHR30373">
    <property type="entry name" value="UPF0603 PROTEIN YGCG"/>
    <property type="match status" value="1"/>
</dbReference>
<evidence type="ECO:0000313" key="4">
    <source>
        <dbReference type="Proteomes" id="UP001596043"/>
    </source>
</evidence>
<sequence>MAVVSFISKRIYLRFHGTTSLSCLSAHLLSIFLFLGTTLTVHAQFDIPPKPSRNSEPTAVYDYINLLNTYQQKSLEQKLIRYSDTTSTQIVVVIISSTKGEDISFLGAQWGQKWGIGQANEDNGILIIVAKDDRKVDINTGYGIESIISDRDAERIINRVIVPAFKKGDFYGGLDQATNEMIARLEGNFTGTREDNDTLPVRPILMFIFFIIVLIILSRNNHRGGGRDGGRRRRAGSLLDVIILSNMGRGGFGGGGSSGGSFGGGGGFGGGFGGGGFGGGGASGGW</sequence>
<feature type="domain" description="TPM" evidence="2">
    <location>
        <begin position="60"/>
        <end position="183"/>
    </location>
</feature>
<keyword evidence="1" id="KW-1133">Transmembrane helix</keyword>
<evidence type="ECO:0000256" key="1">
    <source>
        <dbReference type="SAM" id="Phobius"/>
    </source>
</evidence>
<accession>A0ABV9HVL0</accession>
<keyword evidence="1" id="KW-0812">Transmembrane</keyword>
<evidence type="ECO:0000313" key="3">
    <source>
        <dbReference type="EMBL" id="MFC4633927.1"/>
    </source>
</evidence>
<dbReference type="PANTHER" id="PTHR30373:SF2">
    <property type="entry name" value="UPF0603 PROTEIN YGCG"/>
    <property type="match status" value="1"/>
</dbReference>
<dbReference type="EMBL" id="JBHSFV010000004">
    <property type="protein sequence ID" value="MFC4633927.1"/>
    <property type="molecule type" value="Genomic_DNA"/>
</dbReference>
<name>A0ABV9HVL0_9FLAO</name>
<protein>
    <submittedName>
        <fullName evidence="3">TPM domain-containing protein</fullName>
    </submittedName>
</protein>
<dbReference type="Gene3D" id="3.10.310.50">
    <property type="match status" value="1"/>
</dbReference>
<keyword evidence="4" id="KW-1185">Reference proteome</keyword>
<dbReference type="Pfam" id="PF04536">
    <property type="entry name" value="TPM_phosphatase"/>
    <property type="match status" value="1"/>
</dbReference>